<dbReference type="HOGENOM" id="CLU_409398_0_0_1"/>
<name>J3PDF6_GAET3</name>
<reference evidence="2" key="2">
    <citation type="submission" date="2010-07" db="EMBL/GenBank/DDBJ databases">
        <authorList>
            <consortium name="The Broad Institute Genome Sequencing Platform"/>
            <consortium name="Broad Institute Genome Sequencing Center for Infectious Disease"/>
            <person name="Ma L.-J."/>
            <person name="Dead R."/>
            <person name="Young S."/>
            <person name="Zeng Q."/>
            <person name="Koehrsen M."/>
            <person name="Alvarado L."/>
            <person name="Berlin A."/>
            <person name="Chapman S.B."/>
            <person name="Chen Z."/>
            <person name="Freedman E."/>
            <person name="Gellesch M."/>
            <person name="Goldberg J."/>
            <person name="Griggs A."/>
            <person name="Gujja S."/>
            <person name="Heilman E.R."/>
            <person name="Heiman D."/>
            <person name="Hepburn T."/>
            <person name="Howarth C."/>
            <person name="Jen D."/>
            <person name="Larson L."/>
            <person name="Mehta T."/>
            <person name="Neiman D."/>
            <person name="Pearson M."/>
            <person name="Roberts A."/>
            <person name="Saif S."/>
            <person name="Shea T."/>
            <person name="Shenoy N."/>
            <person name="Sisk P."/>
            <person name="Stolte C."/>
            <person name="Sykes S."/>
            <person name="Walk T."/>
            <person name="White J."/>
            <person name="Yandava C."/>
            <person name="Haas B."/>
            <person name="Nusbaum C."/>
            <person name="Birren B."/>
        </authorList>
    </citation>
    <scope>NUCLEOTIDE SEQUENCE</scope>
    <source>
        <strain evidence="2">R3-111a-1</strain>
    </source>
</reference>
<gene>
    <name evidence="3" type="primary">20351985</name>
    <name evidence="2" type="ORF">GGTG_11527</name>
</gene>
<evidence type="ECO:0000313" key="3">
    <source>
        <dbReference type="EnsemblFungi" id="EJT70504"/>
    </source>
</evidence>
<dbReference type="AlphaFoldDB" id="J3PDF6"/>
<sequence>MLLHHAARPGIPYSQIEQSLNEFPEELISAYETSLDGQAKSRKFGEVQLERRRQVFVFLVAAQTSVTLEMITAALDFAPEHSAEHIYTLCRPLVTITGEKERHNNGPVNNETVTIKKENDGFYNYAAQFWSIHLAKVMKPPPELVQLAGNFLRMRQFVYWSEYRTQQDDDFTGIGSSRSRLGEFEKRLPDTDQRTLGLEDFFVMPYRDLADAYRERQEKDKVLQWLALRQLGFWYFFNAVVDKMADVRERVAKGLTEILGAEHPLTLRARSEVAFAYISLDEFEKAYAAYSEVAEVQRRVLHGDNRRELYTTLMHRGQAEYFLTHFSRSSRTQEEAVHGFLQVGGPTSHGYLSTRMWQACTLLQRGFVDESLEIMEAVHKTRKNRFGDDDGFAVYVEQHLGTIYRQLGRRARAVAVLEHSLATRKGGCSPGSNLVIDAELSLAVAYREFGELGAASRILAQVKEHLRREDGTIRYFEEYCQYVHVDALVQFEDGEREITEQVLHAFVLGTDREKENRALLWARLDLADMMRARGEKDEALALFGGLVKPLVPLLIPALADTFDDNTAVAGPNRQDHETSSSSDPLSSTDDDGSHKVEYIDELDYDSGEELESPSVLAIAEDALKLVRDRKKKKAKQLLSRNGLEWARPKDLWLWHGVPPADTGSIRRLSTE</sequence>
<accession>J3PDF6</accession>
<reference evidence="2" key="3">
    <citation type="submission" date="2010-09" db="EMBL/GenBank/DDBJ databases">
        <title>Annotation of Gaeumannomyces graminis var. tritici R3-111a-1.</title>
        <authorList>
            <consortium name="The Broad Institute Genome Sequencing Platform"/>
            <person name="Ma L.-J."/>
            <person name="Dead R."/>
            <person name="Young S.K."/>
            <person name="Zeng Q."/>
            <person name="Gargeya S."/>
            <person name="Fitzgerald M."/>
            <person name="Haas B."/>
            <person name="Abouelleil A."/>
            <person name="Alvarado L."/>
            <person name="Arachchi H.M."/>
            <person name="Berlin A."/>
            <person name="Brown A."/>
            <person name="Chapman S.B."/>
            <person name="Chen Z."/>
            <person name="Dunbar C."/>
            <person name="Freedman E."/>
            <person name="Gearin G."/>
            <person name="Gellesch M."/>
            <person name="Goldberg J."/>
            <person name="Griggs A."/>
            <person name="Gujja S."/>
            <person name="Heiman D."/>
            <person name="Howarth C."/>
            <person name="Larson L."/>
            <person name="Lui A."/>
            <person name="MacDonald P.J.P."/>
            <person name="Mehta T."/>
            <person name="Montmayeur A."/>
            <person name="Murphy C."/>
            <person name="Neiman D."/>
            <person name="Pearson M."/>
            <person name="Priest M."/>
            <person name="Roberts A."/>
            <person name="Saif S."/>
            <person name="Shea T."/>
            <person name="Shenoy N."/>
            <person name="Sisk P."/>
            <person name="Stolte C."/>
            <person name="Sykes S."/>
            <person name="Yandava C."/>
            <person name="Wortman J."/>
            <person name="Nusbaum C."/>
            <person name="Birren B."/>
        </authorList>
    </citation>
    <scope>NUCLEOTIDE SEQUENCE</scope>
    <source>
        <strain evidence="2">R3-111a-1</strain>
    </source>
</reference>
<reference evidence="3" key="5">
    <citation type="submission" date="2018-04" db="UniProtKB">
        <authorList>
            <consortium name="EnsemblFungi"/>
        </authorList>
    </citation>
    <scope>IDENTIFICATION</scope>
    <source>
        <strain evidence="3">R3-111a-1</strain>
    </source>
</reference>
<dbReference type="Pfam" id="PF13374">
    <property type="entry name" value="TPR_10"/>
    <property type="match status" value="1"/>
</dbReference>
<dbReference type="EnsemblFungi" id="EJT70504">
    <property type="protein sequence ID" value="EJT70504"/>
    <property type="gene ID" value="GGTG_11527"/>
</dbReference>
<dbReference type="Gene3D" id="1.25.40.10">
    <property type="entry name" value="Tetratricopeptide repeat domain"/>
    <property type="match status" value="1"/>
</dbReference>
<dbReference type="OrthoDB" id="21416at2759"/>
<proteinExistence type="predicted"/>
<protein>
    <submittedName>
        <fullName evidence="2 3">Uncharacterized protein</fullName>
    </submittedName>
</protein>
<reference evidence="3" key="4">
    <citation type="journal article" date="2015" name="G3 (Bethesda)">
        <title>Genome sequences of three phytopathogenic species of the Magnaporthaceae family of fungi.</title>
        <authorList>
            <person name="Okagaki L.H."/>
            <person name="Nunes C.C."/>
            <person name="Sailsbery J."/>
            <person name="Clay B."/>
            <person name="Brown D."/>
            <person name="John T."/>
            <person name="Oh Y."/>
            <person name="Young N."/>
            <person name="Fitzgerald M."/>
            <person name="Haas B.J."/>
            <person name="Zeng Q."/>
            <person name="Young S."/>
            <person name="Adiconis X."/>
            <person name="Fan L."/>
            <person name="Levin J.Z."/>
            <person name="Mitchell T.K."/>
            <person name="Okubara P.A."/>
            <person name="Farman M.L."/>
            <person name="Kohn L.M."/>
            <person name="Birren B."/>
            <person name="Ma L.-J."/>
            <person name="Dean R.A."/>
        </authorList>
    </citation>
    <scope>NUCLEOTIDE SEQUENCE</scope>
    <source>
        <strain evidence="3">R3-111a-1</strain>
    </source>
</reference>
<evidence type="ECO:0000256" key="1">
    <source>
        <dbReference type="SAM" id="MobiDB-lite"/>
    </source>
</evidence>
<dbReference type="EMBL" id="GL385401">
    <property type="protein sequence ID" value="EJT70504.1"/>
    <property type="molecule type" value="Genomic_DNA"/>
</dbReference>
<evidence type="ECO:0000313" key="4">
    <source>
        <dbReference type="Proteomes" id="UP000006039"/>
    </source>
</evidence>
<dbReference type="GeneID" id="20351985"/>
<dbReference type="VEuPathDB" id="FungiDB:GGTG_11527"/>
<dbReference type="InterPro" id="IPR011990">
    <property type="entry name" value="TPR-like_helical_dom_sf"/>
</dbReference>
<keyword evidence="4" id="KW-1185">Reference proteome</keyword>
<evidence type="ECO:0000313" key="2">
    <source>
        <dbReference type="EMBL" id="EJT70504.1"/>
    </source>
</evidence>
<dbReference type="SUPFAM" id="SSF48452">
    <property type="entry name" value="TPR-like"/>
    <property type="match status" value="1"/>
</dbReference>
<dbReference type="RefSeq" id="XP_009227682.1">
    <property type="nucleotide sequence ID" value="XM_009229418.1"/>
</dbReference>
<reference evidence="4" key="1">
    <citation type="submission" date="2010-07" db="EMBL/GenBank/DDBJ databases">
        <title>The genome sequence of Gaeumannomyces graminis var. tritici strain R3-111a-1.</title>
        <authorList>
            <consortium name="The Broad Institute Genome Sequencing Platform"/>
            <person name="Ma L.-J."/>
            <person name="Dead R."/>
            <person name="Young S."/>
            <person name="Zeng Q."/>
            <person name="Koehrsen M."/>
            <person name="Alvarado L."/>
            <person name="Berlin A."/>
            <person name="Chapman S.B."/>
            <person name="Chen Z."/>
            <person name="Freedman E."/>
            <person name="Gellesch M."/>
            <person name="Goldberg J."/>
            <person name="Griggs A."/>
            <person name="Gujja S."/>
            <person name="Heilman E.R."/>
            <person name="Heiman D."/>
            <person name="Hepburn T."/>
            <person name="Howarth C."/>
            <person name="Jen D."/>
            <person name="Larson L."/>
            <person name="Mehta T."/>
            <person name="Neiman D."/>
            <person name="Pearson M."/>
            <person name="Roberts A."/>
            <person name="Saif S."/>
            <person name="Shea T."/>
            <person name="Shenoy N."/>
            <person name="Sisk P."/>
            <person name="Stolte C."/>
            <person name="Sykes S."/>
            <person name="Walk T."/>
            <person name="White J."/>
            <person name="Yandava C."/>
            <person name="Haas B."/>
            <person name="Nusbaum C."/>
            <person name="Birren B."/>
        </authorList>
    </citation>
    <scope>NUCLEOTIDE SEQUENCE [LARGE SCALE GENOMIC DNA]</scope>
    <source>
        <strain evidence="4">R3-111a-1</strain>
    </source>
</reference>
<feature type="region of interest" description="Disordered" evidence="1">
    <location>
        <begin position="566"/>
        <end position="593"/>
    </location>
</feature>
<dbReference type="STRING" id="644352.J3PDF6"/>
<organism evidence="2">
    <name type="scientific">Gaeumannomyces tritici (strain R3-111a-1)</name>
    <name type="common">Wheat and barley take-all root rot fungus</name>
    <name type="synonym">Gaeumannomyces graminis var. tritici</name>
    <dbReference type="NCBI Taxonomy" id="644352"/>
    <lineage>
        <taxon>Eukaryota</taxon>
        <taxon>Fungi</taxon>
        <taxon>Dikarya</taxon>
        <taxon>Ascomycota</taxon>
        <taxon>Pezizomycotina</taxon>
        <taxon>Sordariomycetes</taxon>
        <taxon>Sordariomycetidae</taxon>
        <taxon>Magnaporthales</taxon>
        <taxon>Magnaporthaceae</taxon>
        <taxon>Gaeumannomyces</taxon>
    </lineage>
</organism>
<dbReference type="Proteomes" id="UP000006039">
    <property type="component" value="Unassembled WGS sequence"/>
</dbReference>
<dbReference type="eggNOG" id="ENOG502SK87">
    <property type="taxonomic scope" value="Eukaryota"/>
</dbReference>